<dbReference type="FunFam" id="1.10.600.10:FF:000001">
    <property type="entry name" value="Geranylgeranyl diphosphate synthase"/>
    <property type="match status" value="1"/>
</dbReference>
<dbReference type="SFLD" id="SFLDG01017">
    <property type="entry name" value="Polyprenyl_Transferase_Like"/>
    <property type="match status" value="1"/>
</dbReference>
<evidence type="ECO:0000256" key="3">
    <source>
        <dbReference type="ARBA" id="ARBA00022679"/>
    </source>
</evidence>
<dbReference type="EMBL" id="MCRK01000039">
    <property type="protein sequence ID" value="OPA76429.1"/>
    <property type="molecule type" value="Genomic_DNA"/>
</dbReference>
<dbReference type="PROSITE" id="PS00444">
    <property type="entry name" value="POLYPRENYL_SYNTHASE_2"/>
    <property type="match status" value="1"/>
</dbReference>
<evidence type="ECO:0000256" key="2">
    <source>
        <dbReference type="ARBA" id="ARBA00006706"/>
    </source>
</evidence>
<dbReference type="GO" id="GO:0046872">
    <property type="term" value="F:metal ion binding"/>
    <property type="evidence" value="ECO:0007669"/>
    <property type="project" value="UniProtKB-KW"/>
</dbReference>
<protein>
    <submittedName>
        <fullName evidence="8">Geranyl transferase</fullName>
    </submittedName>
</protein>
<dbReference type="CDD" id="cd00685">
    <property type="entry name" value="Trans_IPPS_HT"/>
    <property type="match status" value="1"/>
</dbReference>
<dbReference type="Gene3D" id="1.10.600.10">
    <property type="entry name" value="Farnesyl Diphosphate Synthase"/>
    <property type="match status" value="1"/>
</dbReference>
<dbReference type="PROSITE" id="PS00723">
    <property type="entry name" value="POLYPRENYL_SYNTHASE_1"/>
    <property type="match status" value="1"/>
</dbReference>
<name>A0AAX0L9P6_9BACT</name>
<organism evidence="8 9">
    <name type="scientific">Campylobacter pinnipediorum subsp. pinnipediorum</name>
    <dbReference type="NCBI Taxonomy" id="1660067"/>
    <lineage>
        <taxon>Bacteria</taxon>
        <taxon>Pseudomonadati</taxon>
        <taxon>Campylobacterota</taxon>
        <taxon>Epsilonproteobacteria</taxon>
        <taxon>Campylobacterales</taxon>
        <taxon>Campylobacteraceae</taxon>
        <taxon>Campylobacter</taxon>
    </lineage>
</organism>
<keyword evidence="3 7" id="KW-0808">Transferase</keyword>
<dbReference type="InterPro" id="IPR033749">
    <property type="entry name" value="Polyprenyl_synt_CS"/>
</dbReference>
<dbReference type="InterPro" id="IPR008949">
    <property type="entry name" value="Isoprenoid_synthase_dom_sf"/>
</dbReference>
<sequence length="281" mass="30973">MSDKFVEFLNENLPTSESFHPYYSEALNHVLKAGGKHFRASLLLGVVDAIKPELTDKAMRVALGVELLHTYSLIHDDLPAMDNAPLRRGVETLHVKYDEVTAILVGDALNTHAFFEISRSDLPSDILLKCIEILSFNGGVNGMVLGQALDCYFEGKKLDLKQVEFLHIHKTAKLIAASLQMGAVIASCDKNTCSSLYKIGLDLGLAFQIQDDIIDATSNEAEAGKPVHNDDVKNSFINLMGLDGAKNSKEELIRAIIKELEIVPSELRPVIEKLINKYLKG</sequence>
<dbReference type="Proteomes" id="UP000189728">
    <property type="component" value="Unassembled WGS sequence"/>
</dbReference>
<evidence type="ECO:0000256" key="1">
    <source>
        <dbReference type="ARBA" id="ARBA00001946"/>
    </source>
</evidence>
<evidence type="ECO:0000313" key="8">
    <source>
        <dbReference type="EMBL" id="OPA76429.1"/>
    </source>
</evidence>
<dbReference type="SUPFAM" id="SSF48576">
    <property type="entry name" value="Terpenoid synthases"/>
    <property type="match status" value="1"/>
</dbReference>
<evidence type="ECO:0000256" key="5">
    <source>
        <dbReference type="ARBA" id="ARBA00022842"/>
    </source>
</evidence>
<keyword evidence="4" id="KW-0479">Metal-binding</keyword>
<proteinExistence type="inferred from homology"/>
<gene>
    <name evidence="8" type="ORF">BFG04_04920</name>
</gene>
<reference evidence="8 9" key="1">
    <citation type="submission" date="2016-08" db="EMBL/GenBank/DDBJ databases">
        <title>Campylobacter species from sea mammals.</title>
        <authorList>
            <person name="Gilbert M.J."/>
            <person name="Byrne B.A."/>
            <person name="Zomer A.L."/>
            <person name="Wagenaar J.A."/>
        </authorList>
    </citation>
    <scope>NUCLEOTIDE SEQUENCE [LARGE SCALE GENOMIC DNA]</scope>
    <source>
        <strain evidence="8 9">1105248</strain>
    </source>
</reference>
<dbReference type="RefSeq" id="WP_069636787.1">
    <property type="nucleotide sequence ID" value="NZ_CP012546.1"/>
</dbReference>
<evidence type="ECO:0000256" key="4">
    <source>
        <dbReference type="ARBA" id="ARBA00022723"/>
    </source>
</evidence>
<comment type="cofactor">
    <cofactor evidence="1">
        <name>Mg(2+)</name>
        <dbReference type="ChEBI" id="CHEBI:18420"/>
    </cofactor>
</comment>
<accession>A0AAX0L9P6</accession>
<dbReference type="PANTHER" id="PTHR43281:SF1">
    <property type="entry name" value="FARNESYL DIPHOSPHATE SYNTHASE"/>
    <property type="match status" value="1"/>
</dbReference>
<evidence type="ECO:0000256" key="7">
    <source>
        <dbReference type="RuleBase" id="RU004466"/>
    </source>
</evidence>
<keyword evidence="6" id="KW-0414">Isoprene biosynthesis</keyword>
<evidence type="ECO:0000256" key="6">
    <source>
        <dbReference type="ARBA" id="ARBA00023229"/>
    </source>
</evidence>
<dbReference type="PANTHER" id="PTHR43281">
    <property type="entry name" value="FARNESYL DIPHOSPHATE SYNTHASE"/>
    <property type="match status" value="1"/>
</dbReference>
<dbReference type="AlphaFoldDB" id="A0AAX0L9P6"/>
<dbReference type="SFLD" id="SFLDS00005">
    <property type="entry name" value="Isoprenoid_Synthase_Type_I"/>
    <property type="match status" value="1"/>
</dbReference>
<comment type="caution">
    <text evidence="8">The sequence shown here is derived from an EMBL/GenBank/DDBJ whole genome shotgun (WGS) entry which is preliminary data.</text>
</comment>
<evidence type="ECO:0000313" key="9">
    <source>
        <dbReference type="Proteomes" id="UP000189728"/>
    </source>
</evidence>
<dbReference type="GO" id="GO:0004659">
    <property type="term" value="F:prenyltransferase activity"/>
    <property type="evidence" value="ECO:0007669"/>
    <property type="project" value="InterPro"/>
</dbReference>
<dbReference type="GO" id="GO:0016114">
    <property type="term" value="P:terpenoid biosynthetic process"/>
    <property type="evidence" value="ECO:0007669"/>
    <property type="project" value="UniProtKB-ARBA"/>
</dbReference>
<dbReference type="InterPro" id="IPR000092">
    <property type="entry name" value="Polyprenyl_synt"/>
</dbReference>
<keyword evidence="5" id="KW-0460">Magnesium</keyword>
<dbReference type="Pfam" id="PF00348">
    <property type="entry name" value="polyprenyl_synt"/>
    <property type="match status" value="1"/>
</dbReference>
<comment type="similarity">
    <text evidence="2 7">Belongs to the FPP/GGPP synthase family.</text>
</comment>